<dbReference type="InterPro" id="IPR028994">
    <property type="entry name" value="Integrin_alpha_N"/>
</dbReference>
<accession>A0A518CUT9</accession>
<dbReference type="InterPro" id="IPR013517">
    <property type="entry name" value="FG-GAP"/>
</dbReference>
<name>A0A518CUT9_9BACT</name>
<dbReference type="OrthoDB" id="964745at2"/>
<dbReference type="Proteomes" id="UP000319342">
    <property type="component" value="Chromosome"/>
</dbReference>
<proteinExistence type="predicted"/>
<keyword evidence="4" id="KW-1185">Reference proteome</keyword>
<evidence type="ECO:0008006" key="5">
    <source>
        <dbReference type="Google" id="ProtNLM"/>
    </source>
</evidence>
<dbReference type="PANTHER" id="PTHR36220">
    <property type="entry name" value="UNNAMED PRODUCT"/>
    <property type="match status" value="1"/>
</dbReference>
<evidence type="ECO:0000313" key="4">
    <source>
        <dbReference type="Proteomes" id="UP000319342"/>
    </source>
</evidence>
<dbReference type="SUPFAM" id="SSF69318">
    <property type="entry name" value="Integrin alpha N-terminal domain"/>
    <property type="match status" value="1"/>
</dbReference>
<organism evidence="3 4">
    <name type="scientific">Rohdeia mirabilis</name>
    <dbReference type="NCBI Taxonomy" id="2528008"/>
    <lineage>
        <taxon>Bacteria</taxon>
        <taxon>Pseudomonadati</taxon>
        <taxon>Planctomycetota</taxon>
        <taxon>Planctomycetia</taxon>
        <taxon>Planctomycetia incertae sedis</taxon>
        <taxon>Rohdeia</taxon>
    </lineage>
</organism>
<feature type="chain" id="PRO_5022219357" description="FG-GAP repeat protein" evidence="2">
    <location>
        <begin position="24"/>
        <end position="555"/>
    </location>
</feature>
<evidence type="ECO:0000313" key="3">
    <source>
        <dbReference type="EMBL" id="QDU82964.1"/>
    </source>
</evidence>
<dbReference type="PANTHER" id="PTHR36220:SF1">
    <property type="entry name" value="GAMMA TUBULIN COMPLEX COMPONENT C-TERMINAL DOMAIN-CONTAINING PROTEIN"/>
    <property type="match status" value="1"/>
</dbReference>
<keyword evidence="1 2" id="KW-0732">Signal</keyword>
<dbReference type="Gene3D" id="2.130.10.130">
    <property type="entry name" value="Integrin alpha, N-terminal"/>
    <property type="match status" value="1"/>
</dbReference>
<dbReference type="AlphaFoldDB" id="A0A518CUT9"/>
<reference evidence="3 4" key="1">
    <citation type="submission" date="2019-02" db="EMBL/GenBank/DDBJ databases">
        <title>Deep-cultivation of Planctomycetes and their phenomic and genomic characterization uncovers novel biology.</title>
        <authorList>
            <person name="Wiegand S."/>
            <person name="Jogler M."/>
            <person name="Boedeker C."/>
            <person name="Pinto D."/>
            <person name="Vollmers J."/>
            <person name="Rivas-Marin E."/>
            <person name="Kohn T."/>
            <person name="Peeters S.H."/>
            <person name="Heuer A."/>
            <person name="Rast P."/>
            <person name="Oberbeckmann S."/>
            <person name="Bunk B."/>
            <person name="Jeske O."/>
            <person name="Meyerdierks A."/>
            <person name="Storesund J.E."/>
            <person name="Kallscheuer N."/>
            <person name="Luecker S."/>
            <person name="Lage O.M."/>
            <person name="Pohl T."/>
            <person name="Merkel B.J."/>
            <person name="Hornburger P."/>
            <person name="Mueller R.-W."/>
            <person name="Bruemmer F."/>
            <person name="Labrenz M."/>
            <person name="Spormann A.M."/>
            <person name="Op den Camp H."/>
            <person name="Overmann J."/>
            <person name="Amann R."/>
            <person name="Jetten M.S.M."/>
            <person name="Mascher T."/>
            <person name="Medema M.H."/>
            <person name="Devos D.P."/>
            <person name="Kaster A.-K."/>
            <person name="Ovreas L."/>
            <person name="Rohde M."/>
            <person name="Galperin M.Y."/>
            <person name="Jogler C."/>
        </authorList>
    </citation>
    <scope>NUCLEOTIDE SEQUENCE [LARGE SCALE GENOMIC DNA]</scope>
    <source>
        <strain evidence="3 4">Pla163</strain>
    </source>
</reference>
<dbReference type="RefSeq" id="WP_145181811.1">
    <property type="nucleotide sequence ID" value="NZ_CP036290.1"/>
</dbReference>
<dbReference type="Pfam" id="PF14312">
    <property type="entry name" value="FG-GAP_2"/>
    <property type="match status" value="4"/>
</dbReference>
<evidence type="ECO:0000256" key="2">
    <source>
        <dbReference type="SAM" id="SignalP"/>
    </source>
</evidence>
<protein>
    <recommendedName>
        <fullName evidence="5">FG-GAP repeat protein</fullName>
    </recommendedName>
</protein>
<sequence length="555" mass="57301" precursor="true">MTFHLRPQHALSALLVALATALAAPLAHSQGAAAGPDQRFAPATSGIQARFGHALDGAGDRALVGAIGDGELGTDAGAAHVFERSGAGATWLEAGKLLASDGEAGDEFGYDVALEGDRALVGAHGWDGAGVVDAGAAYVFERQADGVWLEMARLESPVPAPFAHLGWSVDLEGDRALVGAVSDSGAGVFAGAAHLFERQGDGSWSHVAVLTDPDAQFGDSLGHTVALNGDSAFVGALLDDDAGDSAGAVHVFERAADGTWNHTDRLTASDATASARFGQSLAVNGDTLVVGTWINDGADPGRAYLFERDPSGAWLEAQRLTGIAGSDFFGFGVAADLVGDLCVIGTRRISFGASGPGMVRCYERRSDGQWHWVADVAPSSQDSFGRFGAATAVIGPDEFLTGAWAATTPTGQLSGAAYSTRIGQLMRTRPEVSIDDAGTTDLVLFAGPERAGSIYFVVGSYTGTSLGFEVDGVTLPIDRDSYTDQCVFDYNGAILTNNLGLLDGDGTAVVHFRLPKGLDPALAGVRIWHAAVVISPPVFWPPALVTEPIDVALVP</sequence>
<gene>
    <name evidence="3" type="ORF">Pla163_00590</name>
</gene>
<feature type="signal peptide" evidence="2">
    <location>
        <begin position="1"/>
        <end position="23"/>
    </location>
</feature>
<dbReference type="EMBL" id="CP036290">
    <property type="protein sequence ID" value="QDU82964.1"/>
    <property type="molecule type" value="Genomic_DNA"/>
</dbReference>
<evidence type="ECO:0000256" key="1">
    <source>
        <dbReference type="ARBA" id="ARBA00022729"/>
    </source>
</evidence>